<accession>A0A6J5RW32</accession>
<dbReference type="InterPro" id="IPR022595">
    <property type="entry name" value="Enc34_ssDNA-bd"/>
</dbReference>
<feature type="compositionally biased region" description="Acidic residues" evidence="1">
    <location>
        <begin position="181"/>
        <end position="192"/>
    </location>
</feature>
<protein>
    <submittedName>
        <fullName evidence="3">Uncharacterized protein</fullName>
    </submittedName>
</protein>
<evidence type="ECO:0000313" key="5">
    <source>
        <dbReference type="EMBL" id="CAB5227078.1"/>
    </source>
</evidence>
<dbReference type="EMBL" id="LR797030">
    <property type="protein sequence ID" value="CAB4183194.1"/>
    <property type="molecule type" value="Genomic_DNA"/>
</dbReference>
<evidence type="ECO:0000256" key="1">
    <source>
        <dbReference type="SAM" id="MobiDB-lite"/>
    </source>
</evidence>
<proteinExistence type="predicted"/>
<evidence type="ECO:0000313" key="4">
    <source>
        <dbReference type="EMBL" id="CAB4211430.1"/>
    </source>
</evidence>
<feature type="region of interest" description="Disordered" evidence="1">
    <location>
        <begin position="172"/>
        <end position="192"/>
    </location>
</feature>
<evidence type="ECO:0000313" key="2">
    <source>
        <dbReference type="EMBL" id="CAB4183194.1"/>
    </source>
</evidence>
<dbReference type="Pfam" id="PF10991">
    <property type="entry name" value="Enc34_ssDNA-bd"/>
    <property type="match status" value="1"/>
</dbReference>
<dbReference type="InterPro" id="IPR012340">
    <property type="entry name" value="NA-bd_OB-fold"/>
</dbReference>
<sequence>MATTERVDNQAVKLLNVRLSYPKIWKAEYFDENEPQGKKRFSAAFHIEPGSDNFKRIEHAIETAAAEKFKDKAPKLLKGFRGNSNKFCFIDGDTKNDDTAEGVWVLSSHRNEDQGRPGIYDRDKTPLSAEDGRPYAGCYVNAMVEIWAQDGTNSGVRCKLLSMQFYKDGEAFSGGRKPQADDYEVVEEEELA</sequence>
<evidence type="ECO:0000313" key="3">
    <source>
        <dbReference type="EMBL" id="CAB4197811.1"/>
    </source>
</evidence>
<dbReference type="EMBL" id="LR798376">
    <property type="protein sequence ID" value="CAB5227078.1"/>
    <property type="molecule type" value="Genomic_DNA"/>
</dbReference>
<dbReference type="EMBL" id="LR797374">
    <property type="protein sequence ID" value="CAB4211430.1"/>
    <property type="molecule type" value="Genomic_DNA"/>
</dbReference>
<dbReference type="EMBL" id="LR797268">
    <property type="protein sequence ID" value="CAB4197811.1"/>
    <property type="molecule type" value="Genomic_DNA"/>
</dbReference>
<organism evidence="3">
    <name type="scientific">uncultured Caudovirales phage</name>
    <dbReference type="NCBI Taxonomy" id="2100421"/>
    <lineage>
        <taxon>Viruses</taxon>
        <taxon>Duplodnaviria</taxon>
        <taxon>Heunggongvirae</taxon>
        <taxon>Uroviricota</taxon>
        <taxon>Caudoviricetes</taxon>
        <taxon>Peduoviridae</taxon>
        <taxon>Maltschvirus</taxon>
        <taxon>Maltschvirus maltsch</taxon>
    </lineage>
</organism>
<gene>
    <name evidence="2" type="ORF">UFOVP1077_45</name>
    <name evidence="3" type="ORF">UFOVP1316_33</name>
    <name evidence="4" type="ORF">UFOVP1428_42</name>
    <name evidence="5" type="ORF">UFOVP1526_2</name>
</gene>
<name>A0A6J5RW32_9CAUD</name>
<reference evidence="3" key="1">
    <citation type="submission" date="2020-05" db="EMBL/GenBank/DDBJ databases">
        <authorList>
            <person name="Chiriac C."/>
            <person name="Salcher M."/>
            <person name="Ghai R."/>
            <person name="Kavagutti S V."/>
        </authorList>
    </citation>
    <scope>NUCLEOTIDE SEQUENCE</scope>
</reference>
<dbReference type="SUPFAM" id="SSF50249">
    <property type="entry name" value="Nucleic acid-binding proteins"/>
    <property type="match status" value="1"/>
</dbReference>
<dbReference type="Gene3D" id="2.40.50.140">
    <property type="entry name" value="Nucleic acid-binding proteins"/>
    <property type="match status" value="1"/>
</dbReference>